<name>A0AAU9SJB1_THLAR</name>
<reference evidence="7 8" key="1">
    <citation type="submission" date="2022-03" db="EMBL/GenBank/DDBJ databases">
        <authorList>
            <person name="Nunn A."/>
            <person name="Chopra R."/>
            <person name="Nunn A."/>
            <person name="Contreras Garrido A."/>
        </authorList>
    </citation>
    <scope>NUCLEOTIDE SEQUENCE [LARGE SCALE GENOMIC DNA]</scope>
</reference>
<keyword evidence="2" id="KW-0217">Developmental protein</keyword>
<dbReference type="InterPro" id="IPR012317">
    <property type="entry name" value="Poly(ADP-ribose)pol_cat_dom"/>
</dbReference>
<keyword evidence="3" id="KW-0346">Stress response</keyword>
<evidence type="ECO:0000313" key="7">
    <source>
        <dbReference type="EMBL" id="CAH2066568.1"/>
    </source>
</evidence>
<dbReference type="Gene3D" id="3.90.228.10">
    <property type="match status" value="1"/>
</dbReference>
<dbReference type="InterPro" id="IPR022003">
    <property type="entry name" value="RST"/>
</dbReference>
<organism evidence="7 8">
    <name type="scientific">Thlaspi arvense</name>
    <name type="common">Field penny-cress</name>
    <dbReference type="NCBI Taxonomy" id="13288"/>
    <lineage>
        <taxon>Eukaryota</taxon>
        <taxon>Viridiplantae</taxon>
        <taxon>Streptophyta</taxon>
        <taxon>Embryophyta</taxon>
        <taxon>Tracheophyta</taxon>
        <taxon>Spermatophyta</taxon>
        <taxon>Magnoliopsida</taxon>
        <taxon>eudicotyledons</taxon>
        <taxon>Gunneridae</taxon>
        <taxon>Pentapetalae</taxon>
        <taxon>rosids</taxon>
        <taxon>malvids</taxon>
        <taxon>Brassicales</taxon>
        <taxon>Brassicaceae</taxon>
        <taxon>Thlaspideae</taxon>
        <taxon>Thlaspi</taxon>
    </lineage>
</organism>
<dbReference type="SUPFAM" id="SSF56399">
    <property type="entry name" value="ADP-ribosylation"/>
    <property type="match status" value="1"/>
</dbReference>
<dbReference type="Pfam" id="PF12174">
    <property type="entry name" value="RST"/>
    <property type="match status" value="1"/>
</dbReference>
<sequence length="320" mass="35181">MAAQVEIEDQESFTSLDNGEIIDSFSDNADSGLSPPHLAGDLTLDSTVLLSEENPEYGAVRNCFLSGMGPFANQTTIVAVRKNSTQGVTAKARFAASIVFTEAMKRKNGGDANVRYGWYSGSKEEIDGIVSYGFSSREVNRSESDDGSHGVGIHLFHHTYSLAAGVDVESDEEGVKHLLLCRLILGKAEQISSGSKQSYPSSSQFDSGVDNLENPRKYVIWSSSMNSYILPSHVVSFRSPLLRGLRRGGVVLGRARSPCVSLSLLISILSKSLDPPRINVILTTYDDFRKRKVRREELVRKMREVVGDELLLDIIKNQRC</sequence>
<dbReference type="AlphaFoldDB" id="A0AAU9SJB1"/>
<keyword evidence="4" id="KW-0539">Nucleus</keyword>
<evidence type="ECO:0000259" key="5">
    <source>
        <dbReference type="PROSITE" id="PS51059"/>
    </source>
</evidence>
<dbReference type="GO" id="GO:0005634">
    <property type="term" value="C:nucleus"/>
    <property type="evidence" value="ECO:0007669"/>
    <property type="project" value="UniProtKB-SubCell"/>
</dbReference>
<protein>
    <recommendedName>
        <fullName evidence="9">Inactive poly [ADP-ribose] polymerase SRO2</fullName>
    </recommendedName>
</protein>
<dbReference type="InterPro" id="IPR044964">
    <property type="entry name" value="RCD1/SRO1-5"/>
</dbReference>
<proteinExistence type="predicted"/>
<dbReference type="EMBL" id="OU466861">
    <property type="protein sequence ID" value="CAH2066568.1"/>
    <property type="molecule type" value="Genomic_DNA"/>
</dbReference>
<dbReference type="PANTHER" id="PTHR32263:SF16">
    <property type="entry name" value="INACTIVE POLY [ADP-RIBOSE] POLYMERASE SRO3-RELATED"/>
    <property type="match status" value="1"/>
</dbReference>
<feature type="domain" description="PARP catalytic" evidence="5">
    <location>
        <begin position="34"/>
        <end position="259"/>
    </location>
</feature>
<comment type="subcellular location">
    <subcellularLocation>
        <location evidence="1">Nucleus</location>
    </subcellularLocation>
</comment>
<evidence type="ECO:0000256" key="1">
    <source>
        <dbReference type="ARBA" id="ARBA00004123"/>
    </source>
</evidence>
<keyword evidence="8" id="KW-1185">Reference proteome</keyword>
<gene>
    <name evidence="7" type="ORF">TAV2_LOCUS17605</name>
</gene>
<dbReference type="PANTHER" id="PTHR32263">
    <property type="entry name" value="INACTIVE POLY [ADP-RIBOSE] POLYMERASE SRO4-RELATED"/>
    <property type="match status" value="1"/>
</dbReference>
<evidence type="ECO:0000259" key="6">
    <source>
        <dbReference type="PROSITE" id="PS51879"/>
    </source>
</evidence>
<evidence type="ECO:0000313" key="8">
    <source>
        <dbReference type="Proteomes" id="UP000836841"/>
    </source>
</evidence>
<dbReference type="PROSITE" id="PS51879">
    <property type="entry name" value="RST"/>
    <property type="match status" value="1"/>
</dbReference>
<evidence type="ECO:0000256" key="3">
    <source>
        <dbReference type="ARBA" id="ARBA00023016"/>
    </source>
</evidence>
<dbReference type="GO" id="GO:0003950">
    <property type="term" value="F:NAD+ poly-ADP-ribosyltransferase activity"/>
    <property type="evidence" value="ECO:0007669"/>
    <property type="project" value="InterPro"/>
</dbReference>
<accession>A0AAU9SJB1</accession>
<evidence type="ECO:0000256" key="2">
    <source>
        <dbReference type="ARBA" id="ARBA00022473"/>
    </source>
</evidence>
<feature type="domain" description="RST" evidence="6">
    <location>
        <begin position="253"/>
        <end position="320"/>
    </location>
</feature>
<evidence type="ECO:0000256" key="4">
    <source>
        <dbReference type="ARBA" id="ARBA00023242"/>
    </source>
</evidence>
<dbReference type="Proteomes" id="UP000836841">
    <property type="component" value="Chromosome 5"/>
</dbReference>
<dbReference type="PROSITE" id="PS51059">
    <property type="entry name" value="PARP_CATALYTIC"/>
    <property type="match status" value="1"/>
</dbReference>
<evidence type="ECO:0008006" key="9">
    <source>
        <dbReference type="Google" id="ProtNLM"/>
    </source>
</evidence>